<dbReference type="GO" id="GO:0009243">
    <property type="term" value="P:O antigen biosynthetic process"/>
    <property type="evidence" value="ECO:0007669"/>
    <property type="project" value="InterPro"/>
</dbReference>
<evidence type="ECO:0000259" key="1">
    <source>
        <dbReference type="Pfam" id="PF00483"/>
    </source>
</evidence>
<keyword evidence="2" id="KW-0808">Transferase</keyword>
<reference evidence="2 3" key="1">
    <citation type="submission" date="2016-08" db="EMBL/GenBank/DDBJ databases">
        <authorList>
            <person name="Loux V."/>
            <person name="Rue O."/>
        </authorList>
    </citation>
    <scope>NUCLEOTIDE SEQUENCE [LARGE SCALE GENOMIC DNA]</scope>
    <source>
        <strain evidence="2 3">AFSSA_08CEB44bac</strain>
    </source>
</reference>
<dbReference type="EMBL" id="FMIK01000017">
    <property type="protein sequence ID" value="SCL86023.1"/>
    <property type="molecule type" value="Genomic_DNA"/>
</dbReference>
<dbReference type="NCBIfam" id="TIGR02623">
    <property type="entry name" value="G1P_cyt_trans"/>
    <property type="match status" value="1"/>
</dbReference>
<dbReference type="PANTHER" id="PTHR47183">
    <property type="entry name" value="GLUCOSE-1-PHOSPHATE CYTIDYLYLTRANSFERASE-RELATED"/>
    <property type="match status" value="1"/>
</dbReference>
<name>A0AAX2CEY4_9BACI</name>
<organism evidence="2 3">
    <name type="scientific">Bacillus cytotoxicus</name>
    <dbReference type="NCBI Taxonomy" id="580165"/>
    <lineage>
        <taxon>Bacteria</taxon>
        <taxon>Bacillati</taxon>
        <taxon>Bacillota</taxon>
        <taxon>Bacilli</taxon>
        <taxon>Bacillales</taxon>
        <taxon>Bacillaceae</taxon>
        <taxon>Bacillus</taxon>
        <taxon>Bacillus cereus group</taxon>
    </lineage>
</organism>
<dbReference type="CDD" id="cd02524">
    <property type="entry name" value="G1P_cytidylyltransferase"/>
    <property type="match status" value="1"/>
</dbReference>
<dbReference type="SUPFAM" id="SSF53448">
    <property type="entry name" value="Nucleotide-diphospho-sugar transferases"/>
    <property type="match status" value="1"/>
</dbReference>
<dbReference type="AlphaFoldDB" id="A0AAX2CEY4"/>
<keyword evidence="2" id="KW-0548">Nucleotidyltransferase</keyword>
<dbReference type="Gene3D" id="3.90.550.10">
    <property type="entry name" value="Spore Coat Polysaccharide Biosynthesis Protein SpsA, Chain A"/>
    <property type="match status" value="1"/>
</dbReference>
<dbReference type="Pfam" id="PF00483">
    <property type="entry name" value="NTP_transferase"/>
    <property type="match status" value="1"/>
</dbReference>
<dbReference type="RefSeq" id="WP_011983871.1">
    <property type="nucleotide sequence ID" value="NZ_CP024096.1"/>
</dbReference>
<accession>A0AAX2CEY4</accession>
<evidence type="ECO:0000313" key="2">
    <source>
        <dbReference type="EMBL" id="SCL86023.1"/>
    </source>
</evidence>
<dbReference type="GeneID" id="33896147"/>
<comment type="caution">
    <text evidence="2">The sequence shown here is derived from an EMBL/GenBank/DDBJ whole genome shotgun (WGS) entry which is preliminary data.</text>
</comment>
<dbReference type="InterPro" id="IPR029044">
    <property type="entry name" value="Nucleotide-diphossugar_trans"/>
</dbReference>
<protein>
    <submittedName>
        <fullName evidence="2">Glucose-1-phosphate cytidylyltransferase</fullName>
        <ecNumber evidence="2">2.7.7.33</ecNumber>
    </submittedName>
</protein>
<gene>
    <name evidence="2" type="ORF">BCB44BAC_00874</name>
</gene>
<dbReference type="InterPro" id="IPR013446">
    <property type="entry name" value="G1P_cyt_trans-like"/>
</dbReference>
<sequence length="255" mass="29392">MKAVILAGGYGTRIGEETHLKPKPMIEIGTKPILWHIMRLFHYYGITEFIICLGYKGYAIKEFFLNYNLHMSDFTIHLKDNTITNHFHHIEPWQITLIDTGENTQTAGRVKRIQKYIDEDSFFLTYGDGLSNVNLKKLAEFHKKHGKIATVTAVQPPGRFGSLIMNGTSVSAFKEKPLGDGNWINGGFFVLNTDVFNYIKDDTSVFETDTLVQLAAKNELEAYRHTGFWHPMDTLRDKKKLVELWESNYAPWKVW</sequence>
<proteinExistence type="predicted"/>
<dbReference type="EC" id="2.7.7.33" evidence="2"/>
<dbReference type="Proteomes" id="UP000242164">
    <property type="component" value="Unassembled WGS sequence"/>
</dbReference>
<feature type="domain" description="Nucleotidyl transferase" evidence="1">
    <location>
        <begin position="2"/>
        <end position="229"/>
    </location>
</feature>
<dbReference type="PANTHER" id="PTHR47183:SF1">
    <property type="entry name" value="GLUCOSE-1-PHOSPHATE CYTIDYLYLTRANSFERASE"/>
    <property type="match status" value="1"/>
</dbReference>
<dbReference type="InterPro" id="IPR005835">
    <property type="entry name" value="NTP_transferase_dom"/>
</dbReference>
<dbReference type="GO" id="GO:0047343">
    <property type="term" value="F:glucose-1-phosphate cytidylyltransferase activity"/>
    <property type="evidence" value="ECO:0007669"/>
    <property type="project" value="UniProtKB-EC"/>
</dbReference>
<evidence type="ECO:0000313" key="3">
    <source>
        <dbReference type="Proteomes" id="UP000242164"/>
    </source>
</evidence>
<dbReference type="InterPro" id="IPR046981">
    <property type="entry name" value="G1P_cyt_trans"/>
</dbReference>